<dbReference type="EMBL" id="REFZ01000004">
    <property type="protein sequence ID" value="RQH01242.1"/>
    <property type="molecule type" value="Genomic_DNA"/>
</dbReference>
<organism evidence="2 3">
    <name type="scientific">Natrarchaeobius chitinivorans</name>
    <dbReference type="NCBI Taxonomy" id="1679083"/>
    <lineage>
        <taxon>Archaea</taxon>
        <taxon>Methanobacteriati</taxon>
        <taxon>Methanobacteriota</taxon>
        <taxon>Stenosarchaea group</taxon>
        <taxon>Halobacteria</taxon>
        <taxon>Halobacteriales</taxon>
        <taxon>Natrialbaceae</taxon>
        <taxon>Natrarchaeobius</taxon>
    </lineage>
</organism>
<comment type="caution">
    <text evidence="2">The sequence shown here is derived from an EMBL/GenBank/DDBJ whole genome shotgun (WGS) entry which is preliminary data.</text>
</comment>
<proteinExistence type="predicted"/>
<dbReference type="InterPro" id="IPR032708">
    <property type="entry name" value="McjB_C"/>
</dbReference>
<accession>A0A3N6MXT8</accession>
<dbReference type="InterPro" id="IPR053521">
    <property type="entry name" value="McjB-like"/>
</dbReference>
<evidence type="ECO:0000313" key="2">
    <source>
        <dbReference type="EMBL" id="RQH01242.1"/>
    </source>
</evidence>
<dbReference type="AlphaFoldDB" id="A0A3N6MXT8"/>
<dbReference type="OrthoDB" id="239060at2157"/>
<feature type="domain" description="Microcin J25-processing protein McjB C-terminal" evidence="1">
    <location>
        <begin position="24"/>
        <end position="152"/>
    </location>
</feature>
<dbReference type="Pfam" id="PF13471">
    <property type="entry name" value="Transglut_core3"/>
    <property type="match status" value="1"/>
</dbReference>
<dbReference type="Proteomes" id="UP000281431">
    <property type="component" value="Unassembled WGS sequence"/>
</dbReference>
<dbReference type="NCBIfam" id="NF033537">
    <property type="entry name" value="lasso_biosyn_B2"/>
    <property type="match status" value="1"/>
</dbReference>
<reference evidence="2 3" key="1">
    <citation type="submission" date="2018-10" db="EMBL/GenBank/DDBJ databases">
        <title>Natrarchaeobius chitinivorans gen. nov., sp. nov., and Natrarchaeobius haloalkaliphilus sp. nov., alkaliphilic, chitin-utilizing haloarchaea from hypersaline alkaline lakes.</title>
        <authorList>
            <person name="Sorokin D.Y."/>
            <person name="Elcheninov A.G."/>
            <person name="Kostrikina N.A."/>
            <person name="Bale N.J."/>
            <person name="Sinninghe Damste J.S."/>
            <person name="Khijniak T.V."/>
            <person name="Kublanov I.V."/>
            <person name="Toshchakov S.V."/>
        </authorList>
    </citation>
    <scope>NUCLEOTIDE SEQUENCE [LARGE SCALE GENOMIC DNA]</scope>
    <source>
        <strain evidence="2 3">AArcht7</strain>
    </source>
</reference>
<sequence length="161" mass="17363">MGRVYGFLRISSGDKFRALLAAALLVAVRFSFVLVSFASCRRVLIGTTARLSPIVPGSPPPARVAWAVDATDRNLPGSRTCLMRSLTSEAIHRLYDHDVVHQIGVDPIGDERPDGLEPAGTPNGGFEAHSWIECEGEVILGDLGDLSRFEPLPPLNGTERS</sequence>
<evidence type="ECO:0000259" key="1">
    <source>
        <dbReference type="Pfam" id="PF13471"/>
    </source>
</evidence>
<gene>
    <name evidence="2" type="ORF">EA472_07245</name>
</gene>
<evidence type="ECO:0000313" key="3">
    <source>
        <dbReference type="Proteomes" id="UP000281431"/>
    </source>
</evidence>
<keyword evidence="3" id="KW-1185">Reference proteome</keyword>
<protein>
    <submittedName>
        <fullName evidence="2">Lasso peptide biosynthesis B2 protein</fullName>
    </submittedName>
</protein>
<name>A0A3N6MXT8_NATCH</name>